<keyword evidence="3" id="KW-1185">Reference proteome</keyword>
<feature type="region of interest" description="Disordered" evidence="1">
    <location>
        <begin position="1"/>
        <end position="28"/>
    </location>
</feature>
<evidence type="ECO:0000313" key="3">
    <source>
        <dbReference type="Proteomes" id="UP000823775"/>
    </source>
</evidence>
<accession>A0ABS8UNT1</accession>
<name>A0ABS8UNT1_DATST</name>
<evidence type="ECO:0000313" key="2">
    <source>
        <dbReference type="EMBL" id="MCD9560518.1"/>
    </source>
</evidence>
<dbReference type="EMBL" id="JACEIK010002333">
    <property type="protein sequence ID" value="MCD9560518.1"/>
    <property type="molecule type" value="Genomic_DNA"/>
</dbReference>
<protein>
    <submittedName>
        <fullName evidence="2">Uncharacterized protein</fullName>
    </submittedName>
</protein>
<sequence length="51" mass="5981">MSLVTTDATYESYHDDMNGTEESSEEDQRIVQGRFGDHETQYKLWQGLMNH</sequence>
<comment type="caution">
    <text evidence="2">The sequence shown here is derived from an EMBL/GenBank/DDBJ whole genome shotgun (WGS) entry which is preliminary data.</text>
</comment>
<gene>
    <name evidence="2" type="ORF">HAX54_019215</name>
</gene>
<dbReference type="Proteomes" id="UP000823775">
    <property type="component" value="Unassembled WGS sequence"/>
</dbReference>
<proteinExistence type="predicted"/>
<organism evidence="2 3">
    <name type="scientific">Datura stramonium</name>
    <name type="common">Jimsonweed</name>
    <name type="synonym">Common thornapple</name>
    <dbReference type="NCBI Taxonomy" id="4076"/>
    <lineage>
        <taxon>Eukaryota</taxon>
        <taxon>Viridiplantae</taxon>
        <taxon>Streptophyta</taxon>
        <taxon>Embryophyta</taxon>
        <taxon>Tracheophyta</taxon>
        <taxon>Spermatophyta</taxon>
        <taxon>Magnoliopsida</taxon>
        <taxon>eudicotyledons</taxon>
        <taxon>Gunneridae</taxon>
        <taxon>Pentapetalae</taxon>
        <taxon>asterids</taxon>
        <taxon>lamiids</taxon>
        <taxon>Solanales</taxon>
        <taxon>Solanaceae</taxon>
        <taxon>Solanoideae</taxon>
        <taxon>Datureae</taxon>
        <taxon>Datura</taxon>
    </lineage>
</organism>
<reference evidence="2 3" key="1">
    <citation type="journal article" date="2021" name="BMC Genomics">
        <title>Datura genome reveals duplications of psychoactive alkaloid biosynthetic genes and high mutation rate following tissue culture.</title>
        <authorList>
            <person name="Rajewski A."/>
            <person name="Carter-House D."/>
            <person name="Stajich J."/>
            <person name="Litt A."/>
        </authorList>
    </citation>
    <scope>NUCLEOTIDE SEQUENCE [LARGE SCALE GENOMIC DNA]</scope>
    <source>
        <strain evidence="2">AR-01</strain>
    </source>
</reference>
<evidence type="ECO:0000256" key="1">
    <source>
        <dbReference type="SAM" id="MobiDB-lite"/>
    </source>
</evidence>
<feature type="non-terminal residue" evidence="2">
    <location>
        <position position="51"/>
    </location>
</feature>